<dbReference type="GeneID" id="8295036"/>
<dbReference type="eggNOG" id="ENOG502S0N2">
    <property type="taxonomic scope" value="Eukaryota"/>
</dbReference>
<dbReference type="HOGENOM" id="CLU_091781_0_0_1"/>
<proteinExistence type="predicted"/>
<dbReference type="KEGG" id="lth:KLTH0D02112g"/>
<dbReference type="Pfam" id="PF11561">
    <property type="entry name" value="Saw1"/>
    <property type="match status" value="1"/>
</dbReference>
<protein>
    <submittedName>
        <fullName evidence="1">KLTH0D02112p</fullName>
    </submittedName>
</protein>
<dbReference type="Proteomes" id="UP000002036">
    <property type="component" value="Chromosome D"/>
</dbReference>
<dbReference type="GO" id="GO:0000736">
    <property type="term" value="P:double-strand break repair via single-strand annealing, removal of nonhomologous ends"/>
    <property type="evidence" value="ECO:0007669"/>
    <property type="project" value="InterPro"/>
</dbReference>
<evidence type="ECO:0000313" key="1">
    <source>
        <dbReference type="EMBL" id="CAR22378.1"/>
    </source>
</evidence>
<keyword evidence="2" id="KW-1185">Reference proteome</keyword>
<name>C5DG36_LACTC</name>
<dbReference type="OMA" id="HKWELDI"/>
<sequence length="283" mass="32007">MVQVQSGVVLPIRIFINRQQVAKTIQDSSTSFETPLLPNNSIIRLKSPLIRVYLSNTDARDLCNDIKKEILLIIYELTSKDVHDTVTGKLKIGNCVDIKEAFGKTRAFSFLYDSDPDRCNLTTLERIGKHQYKLHYDKNWELDIFITDLRKLARIRSVLLARMSWQGSVFPGAAIPVGDLSGTRILRRCREEIMSKKSPTDEPSILLESDDEGALLDTAAVDSSTSTTTRPLKEADLDEDKKPAFKFIHSPMVNLGNCIDIHVLKRPKRARTNRSQAHLDVET</sequence>
<dbReference type="EMBL" id="CU928168">
    <property type="protein sequence ID" value="CAR22378.1"/>
    <property type="molecule type" value="Genomic_DNA"/>
</dbReference>
<dbReference type="GO" id="GO:0070336">
    <property type="term" value="F:flap-structured DNA binding"/>
    <property type="evidence" value="ECO:0007669"/>
    <property type="project" value="InterPro"/>
</dbReference>
<reference evidence="1 2" key="1">
    <citation type="journal article" date="2009" name="Genome Res.">
        <title>Comparative genomics of protoploid Saccharomycetaceae.</title>
        <authorList>
            <consortium name="The Genolevures Consortium"/>
            <person name="Souciet J.-L."/>
            <person name="Dujon B."/>
            <person name="Gaillardin C."/>
            <person name="Johnston M."/>
            <person name="Baret P.V."/>
            <person name="Cliften P."/>
            <person name="Sherman D.J."/>
            <person name="Weissenbach J."/>
            <person name="Westhof E."/>
            <person name="Wincker P."/>
            <person name="Jubin C."/>
            <person name="Poulain J."/>
            <person name="Barbe V."/>
            <person name="Segurens B."/>
            <person name="Artiguenave F."/>
            <person name="Anthouard V."/>
            <person name="Vacherie B."/>
            <person name="Val M.-E."/>
            <person name="Fulton R.S."/>
            <person name="Minx P."/>
            <person name="Wilson R."/>
            <person name="Durrens P."/>
            <person name="Jean G."/>
            <person name="Marck C."/>
            <person name="Martin T."/>
            <person name="Nikolski M."/>
            <person name="Rolland T."/>
            <person name="Seret M.-L."/>
            <person name="Casaregola S."/>
            <person name="Despons L."/>
            <person name="Fairhead C."/>
            <person name="Fischer G."/>
            <person name="Lafontaine I."/>
            <person name="Leh V."/>
            <person name="Lemaire M."/>
            <person name="de Montigny J."/>
            <person name="Neuveglise C."/>
            <person name="Thierry A."/>
            <person name="Blanc-Lenfle I."/>
            <person name="Bleykasten C."/>
            <person name="Diffels J."/>
            <person name="Fritsch E."/>
            <person name="Frangeul L."/>
            <person name="Goeffon A."/>
            <person name="Jauniaux N."/>
            <person name="Kachouri-Lafond R."/>
            <person name="Payen C."/>
            <person name="Potier S."/>
            <person name="Pribylova L."/>
            <person name="Ozanne C."/>
            <person name="Richard G.-F."/>
            <person name="Sacerdot C."/>
            <person name="Straub M.-L."/>
            <person name="Talla E."/>
        </authorList>
    </citation>
    <scope>NUCLEOTIDE SEQUENCE [LARGE SCALE GENOMIC DNA]</scope>
    <source>
        <strain evidence="2">ATCC 56472 / CBS 6340 / NRRL Y-8284</strain>
    </source>
</reference>
<dbReference type="STRING" id="559295.C5DG36"/>
<dbReference type="InParanoid" id="C5DG36"/>
<organism evidence="1 2">
    <name type="scientific">Lachancea thermotolerans (strain ATCC 56472 / CBS 6340 / NRRL Y-8284)</name>
    <name type="common">Yeast</name>
    <name type="synonym">Kluyveromyces thermotolerans</name>
    <dbReference type="NCBI Taxonomy" id="559295"/>
    <lineage>
        <taxon>Eukaryota</taxon>
        <taxon>Fungi</taxon>
        <taxon>Dikarya</taxon>
        <taxon>Ascomycota</taxon>
        <taxon>Saccharomycotina</taxon>
        <taxon>Saccharomycetes</taxon>
        <taxon>Saccharomycetales</taxon>
        <taxon>Saccharomycetaceae</taxon>
        <taxon>Lachancea</taxon>
    </lineage>
</organism>
<gene>
    <name evidence="1" type="ordered locus">KLTH0D02112g</name>
</gene>
<dbReference type="AlphaFoldDB" id="C5DG36"/>
<dbReference type="RefSeq" id="XP_002552816.1">
    <property type="nucleotide sequence ID" value="XM_002552770.1"/>
</dbReference>
<dbReference type="InterPro" id="IPR021624">
    <property type="entry name" value="Saw1"/>
</dbReference>
<accession>C5DG36</accession>
<dbReference type="FunCoup" id="C5DG36">
    <property type="interactions" value="75"/>
</dbReference>
<evidence type="ECO:0000313" key="2">
    <source>
        <dbReference type="Proteomes" id="UP000002036"/>
    </source>
</evidence>
<dbReference type="OrthoDB" id="4034365at2759"/>